<evidence type="ECO:0000256" key="5">
    <source>
        <dbReference type="ARBA" id="ARBA00022833"/>
    </source>
</evidence>
<evidence type="ECO:0000256" key="3">
    <source>
        <dbReference type="ARBA" id="ARBA00022771"/>
    </source>
</evidence>
<evidence type="ECO:0000256" key="2">
    <source>
        <dbReference type="ARBA" id="ARBA00022723"/>
    </source>
</evidence>
<dbReference type="EMBL" id="ML996192">
    <property type="protein sequence ID" value="KAF2731613.1"/>
    <property type="molecule type" value="Genomic_DNA"/>
</dbReference>
<dbReference type="InterPro" id="IPR024766">
    <property type="entry name" value="Znf_RING_H2"/>
</dbReference>
<dbReference type="AlphaFoldDB" id="A0A9P4QQ32"/>
<evidence type="ECO:0000259" key="7">
    <source>
        <dbReference type="PROSITE" id="PS50089"/>
    </source>
</evidence>
<dbReference type="SMART" id="SM00184">
    <property type="entry name" value="RING"/>
    <property type="match status" value="1"/>
</dbReference>
<comment type="caution">
    <text evidence="8">The sequence shown here is derived from an EMBL/GenBank/DDBJ whole genome shotgun (WGS) entry which is preliminary data.</text>
</comment>
<dbReference type="Pfam" id="PF12678">
    <property type="entry name" value="zf-rbx1"/>
    <property type="match status" value="1"/>
</dbReference>
<dbReference type="OrthoDB" id="8062037at2759"/>
<dbReference type="GO" id="GO:0008270">
    <property type="term" value="F:zinc ion binding"/>
    <property type="evidence" value="ECO:0007669"/>
    <property type="project" value="UniProtKB-KW"/>
</dbReference>
<evidence type="ECO:0000256" key="4">
    <source>
        <dbReference type="ARBA" id="ARBA00022786"/>
    </source>
</evidence>
<keyword evidence="9" id="KW-1185">Reference proteome</keyword>
<accession>A0A9P4QQ32</accession>
<dbReference type="PROSITE" id="PS50089">
    <property type="entry name" value="ZF_RING_2"/>
    <property type="match status" value="1"/>
</dbReference>
<keyword evidence="4" id="KW-0833">Ubl conjugation pathway</keyword>
<gene>
    <name evidence="8" type="ORF">EJ04DRAFT_365132</name>
</gene>
<dbReference type="GO" id="GO:0006511">
    <property type="term" value="P:ubiquitin-dependent protein catabolic process"/>
    <property type="evidence" value="ECO:0007669"/>
    <property type="project" value="TreeGrafter"/>
</dbReference>
<protein>
    <recommendedName>
        <fullName evidence="7">RING-type domain-containing protein</fullName>
    </recommendedName>
</protein>
<keyword evidence="2" id="KW-0479">Metal-binding</keyword>
<dbReference type="InterPro" id="IPR001841">
    <property type="entry name" value="Znf_RING"/>
</dbReference>
<proteinExistence type="predicted"/>
<dbReference type="Proteomes" id="UP000799444">
    <property type="component" value="Unassembled WGS sequence"/>
</dbReference>
<evidence type="ECO:0000313" key="9">
    <source>
        <dbReference type="Proteomes" id="UP000799444"/>
    </source>
</evidence>
<name>A0A9P4QQ32_9PLEO</name>
<dbReference type="PROSITE" id="PS51257">
    <property type="entry name" value="PROKAR_LIPOPROTEIN"/>
    <property type="match status" value="1"/>
</dbReference>
<sequence length="150" mass="17021">MSPQKDQWRTSSGNFVEVTIQTPTSTTSSCYTDDCAICRLRLLSHPAETLELLSFFRRLDEALADTFPAKHAQHAERLSGADFIEHHPSLESLPVDPESEYSPDPAQRVPVALCPCKHTFHRECIRQWTEIRATCPLCRAKVGWNPWSGR</sequence>
<reference evidence="8" key="1">
    <citation type="journal article" date="2020" name="Stud. Mycol.">
        <title>101 Dothideomycetes genomes: a test case for predicting lifestyles and emergence of pathogens.</title>
        <authorList>
            <person name="Haridas S."/>
            <person name="Albert R."/>
            <person name="Binder M."/>
            <person name="Bloem J."/>
            <person name="Labutti K."/>
            <person name="Salamov A."/>
            <person name="Andreopoulos B."/>
            <person name="Baker S."/>
            <person name="Barry K."/>
            <person name="Bills G."/>
            <person name="Bluhm B."/>
            <person name="Cannon C."/>
            <person name="Castanera R."/>
            <person name="Culley D."/>
            <person name="Daum C."/>
            <person name="Ezra D."/>
            <person name="Gonzalez J."/>
            <person name="Henrissat B."/>
            <person name="Kuo A."/>
            <person name="Liang C."/>
            <person name="Lipzen A."/>
            <person name="Lutzoni F."/>
            <person name="Magnuson J."/>
            <person name="Mondo S."/>
            <person name="Nolan M."/>
            <person name="Ohm R."/>
            <person name="Pangilinan J."/>
            <person name="Park H.-J."/>
            <person name="Ramirez L."/>
            <person name="Alfaro M."/>
            <person name="Sun H."/>
            <person name="Tritt A."/>
            <person name="Yoshinaga Y."/>
            <person name="Zwiers L.-H."/>
            <person name="Turgeon B."/>
            <person name="Goodwin S."/>
            <person name="Spatafora J."/>
            <person name="Crous P."/>
            <person name="Grigoriev I."/>
        </authorList>
    </citation>
    <scope>NUCLEOTIDE SEQUENCE</scope>
    <source>
        <strain evidence="8">CBS 125425</strain>
    </source>
</reference>
<dbReference type="GO" id="GO:0061630">
    <property type="term" value="F:ubiquitin protein ligase activity"/>
    <property type="evidence" value="ECO:0007669"/>
    <property type="project" value="TreeGrafter"/>
</dbReference>
<evidence type="ECO:0000256" key="6">
    <source>
        <dbReference type="PROSITE-ProRule" id="PRU00175"/>
    </source>
</evidence>
<dbReference type="SUPFAM" id="SSF57850">
    <property type="entry name" value="RING/U-box"/>
    <property type="match status" value="1"/>
</dbReference>
<dbReference type="Gene3D" id="3.30.40.10">
    <property type="entry name" value="Zinc/RING finger domain, C3HC4 (zinc finger)"/>
    <property type="match status" value="1"/>
</dbReference>
<dbReference type="InterPro" id="IPR051826">
    <property type="entry name" value="E3_ubiquitin-ligase_domain"/>
</dbReference>
<dbReference type="PANTHER" id="PTHR22765">
    <property type="entry name" value="RING FINGER AND PROTEASE ASSOCIATED DOMAIN-CONTAINING"/>
    <property type="match status" value="1"/>
</dbReference>
<organism evidence="8 9">
    <name type="scientific">Polyplosphaeria fusca</name>
    <dbReference type="NCBI Taxonomy" id="682080"/>
    <lineage>
        <taxon>Eukaryota</taxon>
        <taxon>Fungi</taxon>
        <taxon>Dikarya</taxon>
        <taxon>Ascomycota</taxon>
        <taxon>Pezizomycotina</taxon>
        <taxon>Dothideomycetes</taxon>
        <taxon>Pleosporomycetidae</taxon>
        <taxon>Pleosporales</taxon>
        <taxon>Tetraplosphaeriaceae</taxon>
        <taxon>Polyplosphaeria</taxon>
    </lineage>
</organism>
<dbReference type="InterPro" id="IPR013083">
    <property type="entry name" value="Znf_RING/FYVE/PHD"/>
</dbReference>
<keyword evidence="3 6" id="KW-0863">Zinc-finger</keyword>
<evidence type="ECO:0000256" key="1">
    <source>
        <dbReference type="ARBA" id="ARBA00004906"/>
    </source>
</evidence>
<feature type="domain" description="RING-type" evidence="7">
    <location>
        <begin position="115"/>
        <end position="139"/>
    </location>
</feature>
<evidence type="ECO:0000313" key="8">
    <source>
        <dbReference type="EMBL" id="KAF2731613.1"/>
    </source>
</evidence>
<keyword evidence="5" id="KW-0862">Zinc</keyword>
<comment type="pathway">
    <text evidence="1">Protein modification; protein ubiquitination.</text>
</comment>